<name>A0A382P535_9ZZZZ</name>
<dbReference type="AlphaFoldDB" id="A0A382P535"/>
<feature type="non-terminal residue" evidence="1">
    <location>
        <position position="84"/>
    </location>
</feature>
<accession>A0A382P535</accession>
<organism evidence="1">
    <name type="scientific">marine metagenome</name>
    <dbReference type="NCBI Taxonomy" id="408172"/>
    <lineage>
        <taxon>unclassified sequences</taxon>
        <taxon>metagenomes</taxon>
        <taxon>ecological metagenomes</taxon>
    </lineage>
</organism>
<evidence type="ECO:0000313" key="1">
    <source>
        <dbReference type="EMBL" id="SVC66951.1"/>
    </source>
</evidence>
<sequence>VRKLALMLSLLVVAAPLSGCLLWGDNDEIEVLPEEEPGFGAFSVVAPIDTGINVYHNHFRMNESYPQWLLEEFGVTKICDVTLN</sequence>
<dbReference type="EMBL" id="UINC01104068">
    <property type="protein sequence ID" value="SVC66951.1"/>
    <property type="molecule type" value="Genomic_DNA"/>
</dbReference>
<proteinExistence type="predicted"/>
<protein>
    <submittedName>
        <fullName evidence="1">Uncharacterized protein</fullName>
    </submittedName>
</protein>
<gene>
    <name evidence="1" type="ORF">METZ01_LOCUS319805</name>
</gene>
<reference evidence="1" key="1">
    <citation type="submission" date="2018-05" db="EMBL/GenBank/DDBJ databases">
        <authorList>
            <person name="Lanie J.A."/>
            <person name="Ng W.-L."/>
            <person name="Kazmierczak K.M."/>
            <person name="Andrzejewski T.M."/>
            <person name="Davidsen T.M."/>
            <person name="Wayne K.J."/>
            <person name="Tettelin H."/>
            <person name="Glass J.I."/>
            <person name="Rusch D."/>
            <person name="Podicherti R."/>
            <person name="Tsui H.-C.T."/>
            <person name="Winkler M.E."/>
        </authorList>
    </citation>
    <scope>NUCLEOTIDE SEQUENCE</scope>
</reference>
<feature type="non-terminal residue" evidence="1">
    <location>
        <position position="1"/>
    </location>
</feature>